<dbReference type="STRING" id="543379.A0A232ERA6"/>
<keyword evidence="7" id="KW-0256">Endoplasmic reticulum</keyword>
<dbReference type="PRINTS" id="PR00463">
    <property type="entry name" value="EP450I"/>
</dbReference>
<dbReference type="InterPro" id="IPR036396">
    <property type="entry name" value="Cyt_P450_sf"/>
</dbReference>
<comment type="similarity">
    <text evidence="4 14">Belongs to the cytochrome P450 family.</text>
</comment>
<keyword evidence="6 13" id="KW-0479">Metal-binding</keyword>
<evidence type="ECO:0000313" key="15">
    <source>
        <dbReference type="EMBL" id="OXU20857.1"/>
    </source>
</evidence>
<dbReference type="InterPro" id="IPR002401">
    <property type="entry name" value="Cyt_P450_E_grp-I"/>
</dbReference>
<organism evidence="15 16">
    <name type="scientific">Trichomalopsis sarcophagae</name>
    <dbReference type="NCBI Taxonomy" id="543379"/>
    <lineage>
        <taxon>Eukaryota</taxon>
        <taxon>Metazoa</taxon>
        <taxon>Ecdysozoa</taxon>
        <taxon>Arthropoda</taxon>
        <taxon>Hexapoda</taxon>
        <taxon>Insecta</taxon>
        <taxon>Pterygota</taxon>
        <taxon>Neoptera</taxon>
        <taxon>Endopterygota</taxon>
        <taxon>Hymenoptera</taxon>
        <taxon>Apocrita</taxon>
        <taxon>Proctotrupomorpha</taxon>
        <taxon>Chalcidoidea</taxon>
        <taxon>Pteromalidae</taxon>
        <taxon>Pteromalinae</taxon>
        <taxon>Trichomalopsis</taxon>
    </lineage>
</organism>
<dbReference type="GO" id="GO:0004497">
    <property type="term" value="F:monooxygenase activity"/>
    <property type="evidence" value="ECO:0007669"/>
    <property type="project" value="UniProtKB-KW"/>
</dbReference>
<dbReference type="EMBL" id="NNAY01002654">
    <property type="protein sequence ID" value="OXU20857.1"/>
    <property type="molecule type" value="Genomic_DNA"/>
</dbReference>
<accession>A0A232ERA6</accession>
<dbReference type="Proteomes" id="UP000215335">
    <property type="component" value="Unassembled WGS sequence"/>
</dbReference>
<comment type="caution">
    <text evidence="15">The sequence shown here is derived from an EMBL/GenBank/DDBJ whole genome shotgun (WGS) entry which is preliminary data.</text>
</comment>
<dbReference type="AlphaFoldDB" id="A0A232ERA6"/>
<evidence type="ECO:0000256" key="9">
    <source>
        <dbReference type="ARBA" id="ARBA00023002"/>
    </source>
</evidence>
<keyword evidence="12" id="KW-0472">Membrane</keyword>
<dbReference type="GO" id="GO:0016705">
    <property type="term" value="F:oxidoreductase activity, acting on paired donors, with incorporation or reduction of molecular oxygen"/>
    <property type="evidence" value="ECO:0007669"/>
    <property type="project" value="InterPro"/>
</dbReference>
<evidence type="ECO:0000256" key="11">
    <source>
        <dbReference type="ARBA" id="ARBA00023033"/>
    </source>
</evidence>
<evidence type="ECO:0000256" key="3">
    <source>
        <dbReference type="ARBA" id="ARBA00004406"/>
    </source>
</evidence>
<keyword evidence="5 13" id="KW-0349">Heme</keyword>
<comment type="subcellular location">
    <subcellularLocation>
        <location evidence="3">Endoplasmic reticulum membrane</location>
        <topology evidence="3">Peripheral membrane protein</topology>
    </subcellularLocation>
    <subcellularLocation>
        <location evidence="2">Microsome membrane</location>
        <topology evidence="2">Peripheral membrane protein</topology>
    </subcellularLocation>
</comment>
<dbReference type="Pfam" id="PF00067">
    <property type="entry name" value="p450"/>
    <property type="match status" value="1"/>
</dbReference>
<evidence type="ECO:0000256" key="13">
    <source>
        <dbReference type="PIRSR" id="PIRSR602401-1"/>
    </source>
</evidence>
<dbReference type="Gene3D" id="1.10.630.10">
    <property type="entry name" value="Cytochrome P450"/>
    <property type="match status" value="1"/>
</dbReference>
<gene>
    <name evidence="15" type="ORF">TSAR_007279</name>
</gene>
<dbReference type="PANTHER" id="PTHR24292">
    <property type="entry name" value="CYTOCHROME P450"/>
    <property type="match status" value="1"/>
</dbReference>
<evidence type="ECO:0000256" key="1">
    <source>
        <dbReference type="ARBA" id="ARBA00001971"/>
    </source>
</evidence>
<dbReference type="GO" id="GO:0005506">
    <property type="term" value="F:iron ion binding"/>
    <property type="evidence" value="ECO:0007669"/>
    <property type="project" value="InterPro"/>
</dbReference>
<keyword evidence="11 14" id="KW-0503">Monooxygenase</keyword>
<dbReference type="GO" id="GO:0020037">
    <property type="term" value="F:heme binding"/>
    <property type="evidence" value="ECO:0007669"/>
    <property type="project" value="InterPro"/>
</dbReference>
<dbReference type="GO" id="GO:0005789">
    <property type="term" value="C:endoplasmic reticulum membrane"/>
    <property type="evidence" value="ECO:0007669"/>
    <property type="project" value="UniProtKB-SubCell"/>
</dbReference>
<keyword evidence="10 13" id="KW-0408">Iron</keyword>
<protein>
    <recommendedName>
        <fullName evidence="17">Cytochrome P450</fullName>
    </recommendedName>
</protein>
<dbReference type="PANTHER" id="PTHR24292:SF100">
    <property type="entry name" value="CYTOCHROME P450 6A16, ISOFORM B-RELATED"/>
    <property type="match status" value="1"/>
</dbReference>
<evidence type="ECO:0008006" key="17">
    <source>
        <dbReference type="Google" id="ProtNLM"/>
    </source>
</evidence>
<evidence type="ECO:0000313" key="16">
    <source>
        <dbReference type="Proteomes" id="UP000215335"/>
    </source>
</evidence>
<proteinExistence type="inferred from homology"/>
<keyword evidence="16" id="KW-1185">Reference proteome</keyword>
<name>A0A232ERA6_9HYME</name>
<keyword evidence="9 14" id="KW-0560">Oxidoreductase</keyword>
<reference evidence="15 16" key="1">
    <citation type="journal article" date="2017" name="Curr. Biol.">
        <title>The Evolution of Venom by Co-option of Single-Copy Genes.</title>
        <authorList>
            <person name="Martinson E.O."/>
            <person name="Mrinalini"/>
            <person name="Kelkar Y.D."/>
            <person name="Chang C.H."/>
            <person name="Werren J.H."/>
        </authorList>
    </citation>
    <scope>NUCLEOTIDE SEQUENCE [LARGE SCALE GENOMIC DNA]</scope>
    <source>
        <strain evidence="15 16">Alberta</strain>
        <tissue evidence="15">Whole body</tissue>
    </source>
</reference>
<evidence type="ECO:0000256" key="10">
    <source>
        <dbReference type="ARBA" id="ARBA00023004"/>
    </source>
</evidence>
<evidence type="ECO:0000256" key="4">
    <source>
        <dbReference type="ARBA" id="ARBA00010617"/>
    </source>
</evidence>
<evidence type="ECO:0000256" key="6">
    <source>
        <dbReference type="ARBA" id="ARBA00022723"/>
    </source>
</evidence>
<evidence type="ECO:0000256" key="14">
    <source>
        <dbReference type="RuleBase" id="RU000461"/>
    </source>
</evidence>
<evidence type="ECO:0000256" key="12">
    <source>
        <dbReference type="ARBA" id="ARBA00023136"/>
    </source>
</evidence>
<evidence type="ECO:0000256" key="8">
    <source>
        <dbReference type="ARBA" id="ARBA00022848"/>
    </source>
</evidence>
<dbReference type="InterPro" id="IPR001128">
    <property type="entry name" value="Cyt_P450"/>
</dbReference>
<feature type="binding site" description="axial binding residue" evidence="13">
    <location>
        <position position="79"/>
    </location>
    <ligand>
        <name>heme</name>
        <dbReference type="ChEBI" id="CHEBI:30413"/>
    </ligand>
    <ligandPart>
        <name>Fe</name>
        <dbReference type="ChEBI" id="CHEBI:18248"/>
    </ligandPart>
</feature>
<dbReference type="InterPro" id="IPR050476">
    <property type="entry name" value="Insect_CytP450_Detox"/>
</dbReference>
<dbReference type="OrthoDB" id="1470350at2759"/>
<dbReference type="PROSITE" id="PS00086">
    <property type="entry name" value="CYTOCHROME_P450"/>
    <property type="match status" value="1"/>
</dbReference>
<evidence type="ECO:0000256" key="7">
    <source>
        <dbReference type="ARBA" id="ARBA00022824"/>
    </source>
</evidence>
<evidence type="ECO:0000256" key="5">
    <source>
        <dbReference type="ARBA" id="ARBA00022617"/>
    </source>
</evidence>
<keyword evidence="8" id="KW-0492">Microsome</keyword>
<comment type="cofactor">
    <cofactor evidence="1 13">
        <name>heme</name>
        <dbReference type="ChEBI" id="CHEBI:30413"/>
    </cofactor>
</comment>
<dbReference type="InterPro" id="IPR017972">
    <property type="entry name" value="Cyt_P450_CS"/>
</dbReference>
<sequence>MFRVASILDRIASRDYQIRDTNVVIEKGTDVYVCLNGLHYDPDYHPEPTLFDPERFNETRKNDTKSGSYIPFGTGSRICLGMRVAMLQIMVGLITILSEYKISWNTNKFKNAVSKPSVFNAPASDFY</sequence>
<evidence type="ECO:0000256" key="2">
    <source>
        <dbReference type="ARBA" id="ARBA00004174"/>
    </source>
</evidence>
<dbReference type="SUPFAM" id="SSF48264">
    <property type="entry name" value="Cytochrome P450"/>
    <property type="match status" value="1"/>
</dbReference>